<dbReference type="PANTHER" id="PTHR11142">
    <property type="entry name" value="PSEUDOURIDYLATE SYNTHASE"/>
    <property type="match status" value="1"/>
</dbReference>
<dbReference type="Proteomes" id="UP000092605">
    <property type="component" value="Unassembled WGS sequence"/>
</dbReference>
<dbReference type="CDD" id="cd02570">
    <property type="entry name" value="PseudoU_synth_EcTruA"/>
    <property type="match status" value="1"/>
</dbReference>
<evidence type="ECO:0000256" key="2">
    <source>
        <dbReference type="ARBA" id="ARBA00022694"/>
    </source>
</evidence>
<reference evidence="9 11" key="1">
    <citation type="submission" date="2016-02" db="EMBL/GenBank/DDBJ databases">
        <title>Draft genome sequence for Clostridium paradoxum JW-YL-7.</title>
        <authorList>
            <person name="Utturkar S.M."/>
            <person name="Lancaster A."/>
            <person name="Poole F.L."/>
            <person name="Adams M.W."/>
            <person name="Brown S.D."/>
        </authorList>
    </citation>
    <scope>NUCLEOTIDE SEQUENCE [LARGE SCALE GENOMIC DNA]</scope>
    <source>
        <strain evidence="9 11">JW-YL-7</strain>
    </source>
</reference>
<dbReference type="InterPro" id="IPR020095">
    <property type="entry name" value="PsdUridine_synth_TruA_C"/>
</dbReference>
<dbReference type="EC" id="5.4.99.12" evidence="4"/>
<dbReference type="Proteomes" id="UP000323392">
    <property type="component" value="Unassembled WGS sequence"/>
</dbReference>
<comment type="similarity">
    <text evidence="1 4 7">Belongs to the tRNA pseudouridine synthase TruA family.</text>
</comment>
<dbReference type="AlphaFoldDB" id="A0A150FPC2"/>
<keyword evidence="2 4" id="KW-0819">tRNA processing</keyword>
<dbReference type="PATRIC" id="fig|1121328.3.peg.88"/>
<dbReference type="OrthoDB" id="9811823at2"/>
<evidence type="ECO:0000256" key="3">
    <source>
        <dbReference type="ARBA" id="ARBA00023235"/>
    </source>
</evidence>
<dbReference type="HAMAP" id="MF_00171">
    <property type="entry name" value="TruA"/>
    <property type="match status" value="1"/>
</dbReference>
<dbReference type="InterPro" id="IPR001406">
    <property type="entry name" value="PsdUridine_synth_TruA"/>
</dbReference>
<dbReference type="NCBIfam" id="TIGR00071">
    <property type="entry name" value="hisT_truA"/>
    <property type="match status" value="1"/>
</dbReference>
<evidence type="ECO:0000313" key="11">
    <source>
        <dbReference type="Proteomes" id="UP000092605"/>
    </source>
</evidence>
<feature type="domain" description="Pseudouridine synthase I TruA alpha/beta" evidence="8">
    <location>
        <begin position="144"/>
        <end position="243"/>
    </location>
</feature>
<comment type="caution">
    <text evidence="9">The sequence shown here is derived from an EMBL/GenBank/DDBJ whole genome shotgun (WGS) entry which is preliminary data.</text>
</comment>
<dbReference type="EMBL" id="LSFY01000001">
    <property type="protein sequence ID" value="KXZ39015.1"/>
    <property type="molecule type" value="Genomic_DNA"/>
</dbReference>
<dbReference type="InterPro" id="IPR020103">
    <property type="entry name" value="PsdUridine_synth_cat_dom_sf"/>
</dbReference>
<dbReference type="RefSeq" id="WP_066067428.1">
    <property type="nucleotide sequence ID" value="NZ_FRBG01000017.1"/>
</dbReference>
<dbReference type="GO" id="GO:0003723">
    <property type="term" value="F:RNA binding"/>
    <property type="evidence" value="ECO:0007669"/>
    <property type="project" value="InterPro"/>
</dbReference>
<evidence type="ECO:0000259" key="8">
    <source>
        <dbReference type="Pfam" id="PF01416"/>
    </source>
</evidence>
<dbReference type="PANTHER" id="PTHR11142:SF0">
    <property type="entry name" value="TRNA PSEUDOURIDINE SYNTHASE-LIKE 1"/>
    <property type="match status" value="1"/>
</dbReference>
<accession>A0A150FPC2</accession>
<dbReference type="Pfam" id="PF01416">
    <property type="entry name" value="PseudoU_synth_1"/>
    <property type="match status" value="2"/>
</dbReference>
<evidence type="ECO:0000256" key="6">
    <source>
        <dbReference type="PIRSR" id="PIRSR001430-2"/>
    </source>
</evidence>
<evidence type="ECO:0000313" key="10">
    <source>
        <dbReference type="EMBL" id="SHL24297.1"/>
    </source>
</evidence>
<dbReference type="InterPro" id="IPR020094">
    <property type="entry name" value="TruA/RsuA/RluB/E/F_N"/>
</dbReference>
<keyword evidence="3 4" id="KW-0413">Isomerase</keyword>
<comment type="function">
    <text evidence="4">Formation of pseudouridine at positions 38, 39 and 40 in the anticodon stem and loop of transfer RNAs.</text>
</comment>
<dbReference type="Gene3D" id="3.30.70.580">
    <property type="entry name" value="Pseudouridine synthase I, catalytic domain, N-terminal subdomain"/>
    <property type="match status" value="1"/>
</dbReference>
<comment type="catalytic activity">
    <reaction evidence="4 7">
        <text>uridine(38/39/40) in tRNA = pseudouridine(38/39/40) in tRNA</text>
        <dbReference type="Rhea" id="RHEA:22376"/>
        <dbReference type="Rhea" id="RHEA-COMP:10085"/>
        <dbReference type="Rhea" id="RHEA-COMP:10087"/>
        <dbReference type="ChEBI" id="CHEBI:65314"/>
        <dbReference type="ChEBI" id="CHEBI:65315"/>
        <dbReference type="EC" id="5.4.99.12"/>
    </reaction>
</comment>
<evidence type="ECO:0000256" key="7">
    <source>
        <dbReference type="RuleBase" id="RU003792"/>
    </source>
</evidence>
<comment type="caution">
    <text evidence="4">Lacks conserved residue(s) required for the propagation of feature annotation.</text>
</comment>
<dbReference type="FunFam" id="3.30.70.580:FF:000001">
    <property type="entry name" value="tRNA pseudouridine synthase A"/>
    <property type="match status" value="1"/>
</dbReference>
<name>A0A150FPC2_CLOPD</name>
<dbReference type="EMBL" id="FRBG01000017">
    <property type="protein sequence ID" value="SHL24297.1"/>
    <property type="molecule type" value="Genomic_DNA"/>
</dbReference>
<gene>
    <name evidence="4" type="primary">truA</name>
    <name evidence="9" type="ORF">JWYL7_0088</name>
    <name evidence="10" type="ORF">SAMN05661008_01741</name>
</gene>
<organism evidence="9 11">
    <name type="scientific">Alkalithermobacter thermoalcaliphilus JW-YL-7 = DSM 7308</name>
    <dbReference type="NCBI Taxonomy" id="1121328"/>
    <lineage>
        <taxon>Bacteria</taxon>
        <taxon>Bacillati</taxon>
        <taxon>Bacillota</taxon>
        <taxon>Clostridia</taxon>
        <taxon>Peptostreptococcales</taxon>
        <taxon>Tepidibacteraceae</taxon>
        <taxon>Alkalithermobacter</taxon>
    </lineage>
</organism>
<sequence>MINVRLTIQYDGTNYAGWQRQKNAVSIQQIIEEAIFSITKEKVNLISSGRTDSGVHALEQVANFLTNTKIPLKSIPKAINSKLPPDIRIISADEVSLDFHSRYSAIKKRYKYIMTNFSFEMPLYRNYAYNIPYKLDIEKMKQQAKSLIGTHDFVGFMGSGSSVKDTVRTIYDIDLYKKDDFIILEVEGNGFLYNMVRIIVGTLVDIGRGKINEDLTLIIESKDRNKAGHTAPAKGLFLKKVYY</sequence>
<feature type="domain" description="Pseudouridine synthase I TruA alpha/beta" evidence="8">
    <location>
        <begin position="8"/>
        <end position="104"/>
    </location>
</feature>
<keyword evidence="12" id="KW-1185">Reference proteome</keyword>
<dbReference type="STRING" id="1121328.JWYL7_0088"/>
<protein>
    <recommendedName>
        <fullName evidence="4">tRNA pseudouridine synthase A</fullName>
        <ecNumber evidence="4">5.4.99.12</ecNumber>
    </recommendedName>
    <alternativeName>
        <fullName evidence="4">tRNA pseudouridine(38-40) synthase</fullName>
    </alternativeName>
    <alternativeName>
        <fullName evidence="4">tRNA pseudouridylate synthase I</fullName>
    </alternativeName>
    <alternativeName>
        <fullName evidence="4">tRNA-uridine isomerase I</fullName>
    </alternativeName>
</protein>
<dbReference type="GO" id="GO:0160147">
    <property type="term" value="F:tRNA pseudouridine(38-40) synthase activity"/>
    <property type="evidence" value="ECO:0007669"/>
    <property type="project" value="UniProtKB-EC"/>
</dbReference>
<evidence type="ECO:0000256" key="4">
    <source>
        <dbReference type="HAMAP-Rule" id="MF_00171"/>
    </source>
</evidence>
<comment type="subunit">
    <text evidence="4">Homodimer.</text>
</comment>
<proteinExistence type="inferred from homology"/>
<reference evidence="10 12" key="2">
    <citation type="submission" date="2016-11" db="EMBL/GenBank/DDBJ databases">
        <authorList>
            <person name="Varghese N."/>
            <person name="Submissions S."/>
        </authorList>
    </citation>
    <scope>NUCLEOTIDE SEQUENCE [LARGE SCALE GENOMIC DNA]</scope>
    <source>
        <strain evidence="10 12">DSM 7308</strain>
    </source>
</reference>
<dbReference type="SUPFAM" id="SSF55120">
    <property type="entry name" value="Pseudouridine synthase"/>
    <property type="match status" value="1"/>
</dbReference>
<evidence type="ECO:0000256" key="1">
    <source>
        <dbReference type="ARBA" id="ARBA00009375"/>
    </source>
</evidence>
<dbReference type="InterPro" id="IPR020097">
    <property type="entry name" value="PsdUridine_synth_TruA_a/b_dom"/>
</dbReference>
<feature type="binding site" evidence="4 6">
    <location>
        <position position="110"/>
    </location>
    <ligand>
        <name>substrate</name>
    </ligand>
</feature>
<dbReference type="GO" id="GO:0031119">
    <property type="term" value="P:tRNA pseudouridine synthesis"/>
    <property type="evidence" value="ECO:0007669"/>
    <property type="project" value="UniProtKB-UniRule"/>
</dbReference>
<evidence type="ECO:0000313" key="9">
    <source>
        <dbReference type="EMBL" id="KXZ39015.1"/>
    </source>
</evidence>
<evidence type="ECO:0000313" key="12">
    <source>
        <dbReference type="Proteomes" id="UP000323392"/>
    </source>
</evidence>
<evidence type="ECO:0000256" key="5">
    <source>
        <dbReference type="PIRSR" id="PIRSR001430-1"/>
    </source>
</evidence>
<dbReference type="Gene3D" id="3.30.70.660">
    <property type="entry name" value="Pseudouridine synthase I, catalytic domain, C-terminal subdomain"/>
    <property type="match status" value="1"/>
</dbReference>
<dbReference type="PIRSF" id="PIRSF001430">
    <property type="entry name" value="tRNA_psdUrid_synth"/>
    <property type="match status" value="1"/>
</dbReference>
<feature type="active site" description="Nucleophile" evidence="4 5">
    <location>
        <position position="52"/>
    </location>
</feature>